<organism evidence="2 3">
    <name type="scientific">Cardiosporidium cionae</name>
    <dbReference type="NCBI Taxonomy" id="476202"/>
    <lineage>
        <taxon>Eukaryota</taxon>
        <taxon>Sar</taxon>
        <taxon>Alveolata</taxon>
        <taxon>Apicomplexa</taxon>
        <taxon>Aconoidasida</taxon>
        <taxon>Nephromycida</taxon>
        <taxon>Cardiosporidium</taxon>
    </lineage>
</organism>
<reference evidence="2 3" key="1">
    <citation type="journal article" date="2020" name="bioRxiv">
        <title>Metabolic contributions of an alphaproteobacterial endosymbiont in the apicomplexan Cardiosporidium cionae.</title>
        <authorList>
            <person name="Hunter E.S."/>
            <person name="Paight C.J."/>
            <person name="Lane C.E."/>
        </authorList>
    </citation>
    <scope>NUCLEOTIDE SEQUENCE [LARGE SCALE GENOMIC DNA]</scope>
    <source>
        <strain evidence="2">ESH_2018</strain>
    </source>
</reference>
<accession>A0ABQ7J4N4</accession>
<evidence type="ECO:0000313" key="3">
    <source>
        <dbReference type="Proteomes" id="UP000823046"/>
    </source>
</evidence>
<sequence length="331" mass="38859">MVPVGRVPTTYRLLPASLQWGVERNVMYILKANLKGNFSYFCRALHVSQQPLLNRLKSIYPNSSSIRGTRFKVQLISPLSTNTIPSSFLKNRSSSLQTYNSVLRRERIKSISGIDQLRYFSSSSEGVEEGINRSEGLIGSPTMFMIKHDRPGWQPLVEDEHEVIPRDEFGVPATIPPEVSSTIRHVYHIPPQFYPFLKKIGDDTPQLRPYMEKLIKGDLTFNEYEEMFYKFAKPLKIYRNQIPLPYRSAEEQARHEEVNWESAWFSYRQRILADFRTHMYGREYLMGILIGVFFGWLWVDAHRQYRIDMKLFYLEAPEHKINWVKPRGDLI</sequence>
<keyword evidence="1" id="KW-0472">Membrane</keyword>
<evidence type="ECO:0000256" key="1">
    <source>
        <dbReference type="SAM" id="Phobius"/>
    </source>
</evidence>
<keyword evidence="1" id="KW-1133">Transmembrane helix</keyword>
<keyword evidence="1" id="KW-0812">Transmembrane</keyword>
<gene>
    <name evidence="2" type="ORF">IE077_002199</name>
</gene>
<feature type="transmembrane region" description="Helical" evidence="1">
    <location>
        <begin position="284"/>
        <end position="301"/>
    </location>
</feature>
<dbReference type="EMBL" id="JADAQX010001108">
    <property type="protein sequence ID" value="KAF8818065.1"/>
    <property type="molecule type" value="Genomic_DNA"/>
</dbReference>
<evidence type="ECO:0000313" key="2">
    <source>
        <dbReference type="EMBL" id="KAF8818065.1"/>
    </source>
</evidence>
<name>A0ABQ7J4N4_9APIC</name>
<protein>
    <submittedName>
        <fullName evidence="2">Uncharacterized protein</fullName>
    </submittedName>
</protein>
<comment type="caution">
    <text evidence="2">The sequence shown here is derived from an EMBL/GenBank/DDBJ whole genome shotgun (WGS) entry which is preliminary data.</text>
</comment>
<dbReference type="Proteomes" id="UP000823046">
    <property type="component" value="Unassembled WGS sequence"/>
</dbReference>
<keyword evidence="3" id="KW-1185">Reference proteome</keyword>
<proteinExistence type="predicted"/>